<evidence type="ECO:0000313" key="7">
    <source>
        <dbReference type="Proteomes" id="UP000434957"/>
    </source>
</evidence>
<proteinExistence type="predicted"/>
<accession>A0A6A3M152</accession>
<feature type="compositionally biased region" description="Basic and acidic residues" evidence="1">
    <location>
        <begin position="355"/>
        <end position="364"/>
    </location>
</feature>
<organism evidence="3 8">
    <name type="scientific">Phytophthora rubi</name>
    <dbReference type="NCBI Taxonomy" id="129364"/>
    <lineage>
        <taxon>Eukaryota</taxon>
        <taxon>Sar</taxon>
        <taxon>Stramenopiles</taxon>
        <taxon>Oomycota</taxon>
        <taxon>Peronosporomycetes</taxon>
        <taxon>Peronosporales</taxon>
        <taxon>Peronosporaceae</taxon>
        <taxon>Phytophthora</taxon>
    </lineage>
</organism>
<dbReference type="OrthoDB" id="128941at2759"/>
<sequence length="384" mass="43615">MEAISDISTELFYFVTVSVSSIGAACYESRSELTWLAAGAVIWMITEPIRGIGSRFVSEISTFALKWGLLAKLCVRRYCRYIRGPAVQGQPLRVKSWKMFEALLATPIVVLEARKARDDGLGRLLYKWADAFYEYWCVFLPESWTYARRVTSKYYAGTHVESHRTVARAWLLWQLLWTFGTLLAYAFFHGVLFFYELVEWACCGPPGLVALALSADYAFVDFDTGSERSGSSTNFSLAVGNDLLLAACLASRLRQRCDSEPGGHSLVDVAKKGYAEWCRALEEQEQAERLSDAFWRMDGRPDQPRPQVRTRSELHAEQRIRRAQREAERAADPRRGRRVSVGEDVPSWNGGRRLGTVDRSESKAAPEYSWSRGAEKDELWYGAY</sequence>
<feature type="compositionally biased region" description="Basic and acidic residues" evidence="1">
    <location>
        <begin position="310"/>
        <end position="334"/>
    </location>
</feature>
<keyword evidence="2" id="KW-1133">Transmembrane helix</keyword>
<evidence type="ECO:0000313" key="3">
    <source>
        <dbReference type="EMBL" id="KAE9025192.1"/>
    </source>
</evidence>
<keyword evidence="7" id="KW-1185">Reference proteome</keyword>
<evidence type="ECO:0000313" key="8">
    <source>
        <dbReference type="Proteomes" id="UP000435112"/>
    </source>
</evidence>
<reference evidence="6 8" key="1">
    <citation type="submission" date="2018-09" db="EMBL/GenBank/DDBJ databases">
        <title>Genomic investigation of the strawberry pathogen Phytophthora fragariae indicates pathogenicity is determined by transcriptional variation in three key races.</title>
        <authorList>
            <person name="Adams T.M."/>
            <person name="Armitage A.D."/>
            <person name="Sobczyk M.K."/>
            <person name="Bates H.J."/>
            <person name="Dunwell J.M."/>
            <person name="Nellist C.F."/>
            <person name="Harrison R.J."/>
        </authorList>
    </citation>
    <scope>NUCLEOTIDE SEQUENCE [LARGE SCALE GENOMIC DNA]</scope>
    <source>
        <strain evidence="4 6">SCRP249</strain>
        <strain evidence="3 8">SCRP324</strain>
        <strain evidence="5 7">SCRP333</strain>
    </source>
</reference>
<dbReference type="EMBL" id="QXFV01000677">
    <property type="protein sequence ID" value="KAE9030899.1"/>
    <property type="molecule type" value="Genomic_DNA"/>
</dbReference>
<dbReference type="EMBL" id="QXFU01000668">
    <property type="protein sequence ID" value="KAE9025192.1"/>
    <property type="molecule type" value="Genomic_DNA"/>
</dbReference>
<evidence type="ECO:0000256" key="1">
    <source>
        <dbReference type="SAM" id="MobiDB-lite"/>
    </source>
</evidence>
<dbReference type="AlphaFoldDB" id="A0A6A3M152"/>
<evidence type="ECO:0000313" key="5">
    <source>
        <dbReference type="EMBL" id="KAE9338060.1"/>
    </source>
</evidence>
<gene>
    <name evidence="4" type="ORF">PR001_g11146</name>
    <name evidence="3" type="ORF">PR002_g11258</name>
    <name evidence="5" type="ORF">PR003_g11697</name>
</gene>
<dbReference type="Proteomes" id="UP000434957">
    <property type="component" value="Unassembled WGS sequence"/>
</dbReference>
<comment type="caution">
    <text evidence="3">The sequence shown here is derived from an EMBL/GenBank/DDBJ whole genome shotgun (WGS) entry which is preliminary data.</text>
</comment>
<name>A0A6A3M152_9STRA</name>
<evidence type="ECO:0000313" key="4">
    <source>
        <dbReference type="EMBL" id="KAE9030899.1"/>
    </source>
</evidence>
<feature type="transmembrane region" description="Helical" evidence="2">
    <location>
        <begin position="171"/>
        <end position="195"/>
    </location>
</feature>
<dbReference type="EMBL" id="QXFT01000679">
    <property type="protein sequence ID" value="KAE9338060.1"/>
    <property type="molecule type" value="Genomic_DNA"/>
</dbReference>
<dbReference type="Proteomes" id="UP000429607">
    <property type="component" value="Unassembled WGS sequence"/>
</dbReference>
<evidence type="ECO:0000256" key="2">
    <source>
        <dbReference type="SAM" id="Phobius"/>
    </source>
</evidence>
<dbReference type="Proteomes" id="UP000435112">
    <property type="component" value="Unassembled WGS sequence"/>
</dbReference>
<feature type="region of interest" description="Disordered" evidence="1">
    <location>
        <begin position="296"/>
        <end position="369"/>
    </location>
</feature>
<keyword evidence="2" id="KW-0472">Membrane</keyword>
<protein>
    <submittedName>
        <fullName evidence="3">Uncharacterized protein</fullName>
    </submittedName>
</protein>
<keyword evidence="2" id="KW-0812">Transmembrane</keyword>
<evidence type="ECO:0000313" key="6">
    <source>
        <dbReference type="Proteomes" id="UP000429607"/>
    </source>
</evidence>